<dbReference type="PANTHER" id="PTHR10459:SF60">
    <property type="entry name" value="POLY [ADP-RIBOSE] POLYMERASE 2"/>
    <property type="match status" value="1"/>
</dbReference>
<keyword evidence="4" id="KW-0520">NAD</keyword>
<dbReference type="PANTHER" id="PTHR10459">
    <property type="entry name" value="DNA LIGASE"/>
    <property type="match status" value="1"/>
</dbReference>
<evidence type="ECO:0000256" key="6">
    <source>
        <dbReference type="SAM" id="MobiDB-lite"/>
    </source>
</evidence>
<dbReference type="SUPFAM" id="SSF117839">
    <property type="entry name" value="WWE domain"/>
    <property type="match status" value="1"/>
</dbReference>
<dbReference type="Pfam" id="PF02825">
    <property type="entry name" value="WWE"/>
    <property type="match status" value="1"/>
</dbReference>
<dbReference type="SMART" id="SM00773">
    <property type="entry name" value="WGR"/>
    <property type="match status" value="1"/>
</dbReference>
<dbReference type="AlphaFoldDB" id="A0A1V9Y7N4"/>
<evidence type="ECO:0000313" key="9">
    <source>
        <dbReference type="EMBL" id="OQR81740.1"/>
    </source>
</evidence>
<evidence type="ECO:0000256" key="2">
    <source>
        <dbReference type="ARBA" id="ARBA00022676"/>
    </source>
</evidence>
<dbReference type="InterPro" id="IPR037197">
    <property type="entry name" value="WWE_dom_sf"/>
</dbReference>
<dbReference type="Pfam" id="PF05406">
    <property type="entry name" value="WGR"/>
    <property type="match status" value="1"/>
</dbReference>
<organism evidence="9 10">
    <name type="scientific">Thraustotheca clavata</name>
    <dbReference type="NCBI Taxonomy" id="74557"/>
    <lineage>
        <taxon>Eukaryota</taxon>
        <taxon>Sar</taxon>
        <taxon>Stramenopiles</taxon>
        <taxon>Oomycota</taxon>
        <taxon>Saprolegniomycetes</taxon>
        <taxon>Saprolegniales</taxon>
        <taxon>Achlyaceae</taxon>
        <taxon>Thraustotheca</taxon>
    </lineage>
</organism>
<evidence type="ECO:0000256" key="4">
    <source>
        <dbReference type="ARBA" id="ARBA00023027"/>
    </source>
</evidence>
<dbReference type="EC" id="2.4.2.30" evidence="1"/>
<accession>A0A1V9Y7N4</accession>
<evidence type="ECO:0000259" key="8">
    <source>
        <dbReference type="PROSITE" id="PS51977"/>
    </source>
</evidence>
<gene>
    <name evidence="9" type="ORF">THRCLA_11453</name>
</gene>
<dbReference type="PROSITE" id="PS51977">
    <property type="entry name" value="WGR"/>
    <property type="match status" value="1"/>
</dbReference>
<sequence>MAAGKRKASPNTKASKKSKSQGTVAVGLVDSVATQKLQARRVIHHALVTTATLVDVNLDENQDSFCILQIIKKGNTTDHFFFSRSGSTGTEGEASLDGPLTYEAAFEAFKNVFLEKTGVNYDPQTPFERQDGKFDLLKPASFSAPGTWEYFIDDGVDGKATGWHPYTDDGSERTEFLWQTLQSNQGYTKRIVQSGHFSYVIDLIHMTQTNIQTNKQRSIRRIGPEATVAATEEANEATVEAVATAAPTMKPKNKQLREFTVATVDDKDLEVNLALIDAANNIDKFIDLSLVMAGQDAFVWTIQGCNNEREKEVFDGPLTRDAGIAKFKEAFKNYTDNEWDQPFEKKDGWHDILTVPTTLEVMEETSKGQKVIATLMLPKGSTQEKELVEDVWRWFKCNRNYPQRLVKLYDVLYRVDFEKMTLTDCATQQVEEIKVNHAMQ</sequence>
<dbReference type="SUPFAM" id="SSF142921">
    <property type="entry name" value="WGR domain-like"/>
    <property type="match status" value="1"/>
</dbReference>
<reference evidence="9 10" key="1">
    <citation type="journal article" date="2014" name="Genome Biol. Evol.">
        <title>The secreted proteins of Achlya hypogyna and Thraustotheca clavata identify the ancestral oomycete secretome and reveal gene acquisitions by horizontal gene transfer.</title>
        <authorList>
            <person name="Misner I."/>
            <person name="Blouin N."/>
            <person name="Leonard G."/>
            <person name="Richards T.A."/>
            <person name="Lane C.E."/>
        </authorList>
    </citation>
    <scope>NUCLEOTIDE SEQUENCE [LARGE SCALE GENOMIC DNA]</scope>
    <source>
        <strain evidence="9 10">ATCC 34112</strain>
    </source>
</reference>
<dbReference type="GO" id="GO:0003950">
    <property type="term" value="F:NAD+ poly-ADP-ribosyltransferase activity"/>
    <property type="evidence" value="ECO:0007669"/>
    <property type="project" value="UniProtKB-EC"/>
</dbReference>
<keyword evidence="10" id="KW-1185">Reference proteome</keyword>
<protein>
    <recommendedName>
        <fullName evidence="1">NAD(+) ADP-ribosyltransferase</fullName>
        <ecNumber evidence="1">2.4.2.30</ecNumber>
    </recommendedName>
</protein>
<evidence type="ECO:0000256" key="3">
    <source>
        <dbReference type="ARBA" id="ARBA00022679"/>
    </source>
</evidence>
<proteinExistence type="predicted"/>
<dbReference type="InterPro" id="IPR036930">
    <property type="entry name" value="WGR_dom_sf"/>
</dbReference>
<dbReference type="GO" id="GO:0070212">
    <property type="term" value="P:protein poly-ADP-ribosylation"/>
    <property type="evidence" value="ECO:0007669"/>
    <property type="project" value="TreeGrafter"/>
</dbReference>
<dbReference type="Gene3D" id="3.30.720.50">
    <property type="match status" value="1"/>
</dbReference>
<evidence type="ECO:0000256" key="1">
    <source>
        <dbReference type="ARBA" id="ARBA00012020"/>
    </source>
</evidence>
<comment type="catalytic activity">
    <reaction evidence="5">
        <text>NAD(+) + (ADP-D-ribosyl)n-acceptor = nicotinamide + (ADP-D-ribosyl)n+1-acceptor + H(+).</text>
        <dbReference type="EC" id="2.4.2.30"/>
    </reaction>
</comment>
<dbReference type="PROSITE" id="PS50918">
    <property type="entry name" value="WWE"/>
    <property type="match status" value="1"/>
</dbReference>
<keyword evidence="3" id="KW-0808">Transferase</keyword>
<evidence type="ECO:0000256" key="5">
    <source>
        <dbReference type="ARBA" id="ARBA00033987"/>
    </source>
</evidence>
<dbReference type="GO" id="GO:1990404">
    <property type="term" value="F:NAD+-protein mono-ADP-ribosyltransferase activity"/>
    <property type="evidence" value="ECO:0007669"/>
    <property type="project" value="TreeGrafter"/>
</dbReference>
<feature type="domain" description="WGR" evidence="8">
    <location>
        <begin position="43"/>
        <end position="134"/>
    </location>
</feature>
<evidence type="ECO:0000259" key="7">
    <source>
        <dbReference type="PROSITE" id="PS50918"/>
    </source>
</evidence>
<keyword evidence="2" id="KW-0328">Glycosyltransferase</keyword>
<dbReference type="GO" id="GO:0005730">
    <property type="term" value="C:nucleolus"/>
    <property type="evidence" value="ECO:0007669"/>
    <property type="project" value="TreeGrafter"/>
</dbReference>
<dbReference type="InterPro" id="IPR004170">
    <property type="entry name" value="WWE_dom"/>
</dbReference>
<dbReference type="InterPro" id="IPR008893">
    <property type="entry name" value="WGR_domain"/>
</dbReference>
<feature type="region of interest" description="Disordered" evidence="6">
    <location>
        <begin position="1"/>
        <end position="20"/>
    </location>
</feature>
<dbReference type="OrthoDB" id="72049at2759"/>
<dbReference type="Proteomes" id="UP000243217">
    <property type="component" value="Unassembled WGS sequence"/>
</dbReference>
<dbReference type="InterPro" id="IPR050800">
    <property type="entry name" value="ARTD/PARP"/>
</dbReference>
<evidence type="ECO:0000313" key="10">
    <source>
        <dbReference type="Proteomes" id="UP000243217"/>
    </source>
</evidence>
<dbReference type="STRING" id="74557.A0A1V9Y7N4"/>
<feature type="domain" description="WWE" evidence="7">
    <location>
        <begin position="132"/>
        <end position="221"/>
    </location>
</feature>
<dbReference type="GO" id="GO:0006302">
    <property type="term" value="P:double-strand break repair"/>
    <property type="evidence" value="ECO:0007669"/>
    <property type="project" value="TreeGrafter"/>
</dbReference>
<dbReference type="EMBL" id="JNBS01004909">
    <property type="protein sequence ID" value="OQR81740.1"/>
    <property type="molecule type" value="Genomic_DNA"/>
</dbReference>
<comment type="caution">
    <text evidence="9">The sequence shown here is derived from an EMBL/GenBank/DDBJ whole genome shotgun (WGS) entry which is preliminary data.</text>
</comment>
<name>A0A1V9Y7N4_9STRA</name>
<feature type="compositionally biased region" description="Basic residues" evidence="6">
    <location>
        <begin position="1"/>
        <end position="19"/>
    </location>
</feature>